<keyword evidence="2" id="KW-1185">Reference proteome</keyword>
<evidence type="ECO:0000313" key="2">
    <source>
        <dbReference type="Proteomes" id="UP001163223"/>
    </source>
</evidence>
<gene>
    <name evidence="1" type="ORF">OXU80_06995</name>
</gene>
<name>A0ACD4NSK5_9HYPH</name>
<organism evidence="1 2">
    <name type="scientific">Antarcticirhabdus aurantiaca</name>
    <dbReference type="NCBI Taxonomy" id="2606717"/>
    <lineage>
        <taxon>Bacteria</taxon>
        <taxon>Pseudomonadati</taxon>
        <taxon>Pseudomonadota</taxon>
        <taxon>Alphaproteobacteria</taxon>
        <taxon>Hyphomicrobiales</taxon>
        <taxon>Aurantimonadaceae</taxon>
        <taxon>Antarcticirhabdus</taxon>
    </lineage>
</organism>
<proteinExistence type="predicted"/>
<protein>
    <submittedName>
        <fullName evidence="1">AlpA family transcriptional regulator</fullName>
    </submittedName>
</protein>
<sequence>MAERAHATDEVRPGGGERLLRLREVQQKLGISRGAVYDRMANGTLPRPLQVGPGTVRWRESEIDAWIESLPRA</sequence>
<evidence type="ECO:0000313" key="1">
    <source>
        <dbReference type="EMBL" id="WAJ29950.1"/>
    </source>
</evidence>
<dbReference type="Proteomes" id="UP001163223">
    <property type="component" value="Chromosome"/>
</dbReference>
<dbReference type="EMBL" id="CP113520">
    <property type="protein sequence ID" value="WAJ29950.1"/>
    <property type="molecule type" value="Genomic_DNA"/>
</dbReference>
<accession>A0ACD4NSK5</accession>
<reference evidence="1" key="1">
    <citation type="submission" date="2022-11" db="EMBL/GenBank/DDBJ databases">
        <title>beta-Carotene-producing bacterium, Jeongeuplla avenae sp. nov., alleviates the salt stress of Arabidopsis seedlings.</title>
        <authorList>
            <person name="Jiang L."/>
            <person name="Lee J."/>
        </authorList>
    </citation>
    <scope>NUCLEOTIDE SEQUENCE</scope>
    <source>
        <strain evidence="1">DY_R2A_6</strain>
    </source>
</reference>